<dbReference type="InterPro" id="IPR020454">
    <property type="entry name" value="DAG/PE-bd"/>
</dbReference>
<dbReference type="Proteomes" id="UP001108240">
    <property type="component" value="Unplaced"/>
</dbReference>
<sequence>MQRGTPVSVHTSQTPGFPTVDMGVAPGPGGASGLPHGPPAPAGVSFMIQIGLTRESVLLPQTADLAYVKQISCSIVDQKFPECGFYGIYDKILLFKHDTNSSNILQLVKAVSDIQEGDLVEVVLSAAATSEDFQIRPHALNVHSYRAPAFCDHCGEMLFGLVRQGLKCDGCGLNYHKRCAFSIPNNCSGARKRRLSTTSLTSSQSLRLSTAESLSSLNSSVTSEEVSLIRSHTQMPRTPSEARRFYTGRPVHLDKILMTKVKVPHTFAVHSYTRPTVCQYCKRLLRGLFRQGLQCKDCKFNCHKRCAYKVPNDCLGETLDILSPSTDTEVPMDYSNEYSDTDKSSLMDDSDEACSIPGSFSPDSNQDGASGEQSANIPLMRVVQSIRQTTRRSSTAIKEGWMVHYSNKDTLRKKHYWRLDCKCIILFQNDTTNKYYKEIPLSEILQVRPAGDFSLVPPGTSPHCFEIMTGTMIYFVGEDPNTTPCPSSSVSGLPISTSPSCVAPNSGVGREFAKGWETAIRQALMPVIFQDNPPAEGHTPHRQASVSISVSNSQIQENVDIGMVYQIFADEVLGSGQFGVVYGGKHRKTGRDVAVKVIDKLRFPTKQESQLRNEVAILQSLRHLGIVNLECMFETPEKVFVVMEKLHGDMLEMILSSEKGRLPERLTKFLITQILAALRHLHFKNIVHCDLKPENVLLASADPFPQVKLCDFGFARIIGEKSFRRSVVGTPAYLAPEVLLNQGYNRSLDMWSVGVIMYVSLSGTFPFNEDEDINDQIHNAAFMYPPNPWKQISPEAIDLINNLLQVKMRKRYSVDKSLSHTYLQIMMNATSNTSNSSCVIMTQPAGHLLMSIYIIAFILGLFFNLVTIGPIIQQICRKNIWGIYLLSLSISDLLYILTMPLWIYYFNNNHKWDLGQGLCSLAGFFYYSNLYISIYLLCCISIDRCLAITFPLRVQAFRRQRYAWIICGLVYILVMALHCLVLYLDKLADPLNDSEQTCYETFPMTERIAMFNMIRVGIGFFFPLVVISVCYWLIPTKVQQSRGVGDQGKRKVKLLSMGVIGIFSFCFAPYHILLMVRSIAYFSVGEKQSCNFEQAMYLPFTCSLALSSLNSVVDPVLYVLASNGVREDMRLFCSKTKQRQVTRSPLVDSKLKTRITNLC</sequence>
<evidence type="ECO:0000256" key="3">
    <source>
        <dbReference type="ARBA" id="ARBA00004651"/>
    </source>
</evidence>
<evidence type="ECO:0000256" key="14">
    <source>
        <dbReference type="ARBA" id="ARBA00022737"/>
    </source>
</evidence>
<dbReference type="PRINTS" id="PR00237">
    <property type="entry name" value="GPCRRHODOPSN"/>
</dbReference>
<evidence type="ECO:0000256" key="2">
    <source>
        <dbReference type="ARBA" id="ARBA00004496"/>
    </source>
</evidence>
<dbReference type="CDD" id="cd01239">
    <property type="entry name" value="PH_PKD"/>
    <property type="match status" value="1"/>
</dbReference>
<dbReference type="InterPro" id="IPR057764">
    <property type="entry name" value="Ubiquitin_PRKD1-3_N"/>
</dbReference>
<keyword evidence="15 29" id="KW-0547">Nucleotide-binding</keyword>
<evidence type="ECO:0000256" key="15">
    <source>
        <dbReference type="ARBA" id="ARBA00022741"/>
    </source>
</evidence>
<dbReference type="FunFam" id="1.20.1070.10:FF:000065">
    <property type="entry name" value="G-protein coupled receptor 4"/>
    <property type="match status" value="1"/>
</dbReference>
<dbReference type="SMART" id="SM00220">
    <property type="entry name" value="S_TKc"/>
    <property type="match status" value="1"/>
</dbReference>
<dbReference type="Pfam" id="PF00001">
    <property type="entry name" value="7tm_1"/>
    <property type="match status" value="1"/>
</dbReference>
<dbReference type="PROSITE" id="PS00237">
    <property type="entry name" value="G_PROTEIN_RECEP_F1_1"/>
    <property type="match status" value="1"/>
</dbReference>
<dbReference type="SUPFAM" id="SSF50729">
    <property type="entry name" value="PH domain-like"/>
    <property type="match status" value="1"/>
</dbReference>
<dbReference type="PANTHER" id="PTHR22968">
    <property type="entry name" value="PROTEIN KINASE C, MU"/>
    <property type="match status" value="1"/>
</dbReference>
<dbReference type="PROSITE" id="PS00107">
    <property type="entry name" value="PROTEIN_KINASE_ATP"/>
    <property type="match status" value="1"/>
</dbReference>
<dbReference type="FunFam" id="1.10.510.10:FF:000151">
    <property type="entry name" value="Serine/threonine-protein kinase"/>
    <property type="match status" value="1"/>
</dbReference>
<feature type="transmembrane region" description="Helical" evidence="32">
    <location>
        <begin position="883"/>
        <end position="905"/>
    </location>
</feature>
<dbReference type="FunFam" id="2.30.29.30:FF:000056">
    <property type="entry name" value="Serine/threonine-protein kinase"/>
    <property type="match status" value="1"/>
</dbReference>
<dbReference type="InterPro" id="IPR000719">
    <property type="entry name" value="Prot_kinase_dom"/>
</dbReference>
<reference evidence="34" key="1">
    <citation type="submission" date="2025-08" db="UniProtKB">
        <authorList>
            <consortium name="Ensembl"/>
        </authorList>
    </citation>
    <scope>IDENTIFICATION</scope>
</reference>
<dbReference type="Gene3D" id="3.30.60.20">
    <property type="match status" value="2"/>
</dbReference>
<dbReference type="Gene3D" id="2.30.29.30">
    <property type="entry name" value="Pleckstrin-homology domain (PH domain)/Phosphotyrosine-binding domain (PTB)"/>
    <property type="match status" value="1"/>
</dbReference>
<protein>
    <recommendedName>
        <fullName evidence="6">protein kinase C</fullName>
        <ecNumber evidence="6">2.7.11.13</ecNumber>
    </recommendedName>
</protein>
<evidence type="ECO:0000256" key="18">
    <source>
        <dbReference type="ARBA" id="ARBA00022833"/>
    </source>
</evidence>
<dbReference type="SMART" id="SM00109">
    <property type="entry name" value="C1"/>
    <property type="match status" value="2"/>
</dbReference>
<name>A0A8C1EUJ2_CYPCA</name>
<keyword evidence="7" id="KW-1003">Cell membrane</keyword>
<dbReference type="GO" id="GO:0008270">
    <property type="term" value="F:zinc ion binding"/>
    <property type="evidence" value="ECO:0007669"/>
    <property type="project" value="UniProtKB-KW"/>
</dbReference>
<dbReference type="EC" id="2.7.11.13" evidence="6"/>
<dbReference type="FunFam" id="3.30.200.20:FF:000137">
    <property type="entry name" value="Serine/threonine-protein kinase"/>
    <property type="match status" value="1"/>
</dbReference>
<dbReference type="InterPro" id="IPR017441">
    <property type="entry name" value="Protein_kinase_ATP_BS"/>
</dbReference>
<comment type="similarity">
    <text evidence="5 30">Belongs to the G-protein coupled receptor 1 family.</text>
</comment>
<dbReference type="GO" id="GO:0004697">
    <property type="term" value="F:diacylglycerol-dependent serine/threonine kinase activity"/>
    <property type="evidence" value="ECO:0007669"/>
    <property type="project" value="UniProtKB-EC"/>
</dbReference>
<dbReference type="GO" id="GO:0005524">
    <property type="term" value="F:ATP binding"/>
    <property type="evidence" value="ECO:0007669"/>
    <property type="project" value="UniProtKB-UniRule"/>
</dbReference>
<keyword evidence="13" id="KW-0479">Metal-binding</keyword>
<dbReference type="InterPro" id="IPR046349">
    <property type="entry name" value="C1-like_sf"/>
</dbReference>
<keyword evidence="26" id="KW-0325">Glycoprotein</keyword>
<evidence type="ECO:0000256" key="31">
    <source>
        <dbReference type="SAM" id="MobiDB-lite"/>
    </source>
</evidence>
<comment type="catalytic activity">
    <reaction evidence="28">
        <text>L-threonyl-[protein] + ATP = O-phospho-L-threonyl-[protein] + ADP + H(+)</text>
        <dbReference type="Rhea" id="RHEA:46608"/>
        <dbReference type="Rhea" id="RHEA-COMP:11060"/>
        <dbReference type="Rhea" id="RHEA-COMP:11605"/>
        <dbReference type="ChEBI" id="CHEBI:15378"/>
        <dbReference type="ChEBI" id="CHEBI:30013"/>
        <dbReference type="ChEBI" id="CHEBI:30616"/>
        <dbReference type="ChEBI" id="CHEBI:61977"/>
        <dbReference type="ChEBI" id="CHEBI:456216"/>
        <dbReference type="EC" id="2.7.11.13"/>
    </reaction>
</comment>
<evidence type="ECO:0000256" key="21">
    <source>
        <dbReference type="ARBA" id="ARBA00022989"/>
    </source>
</evidence>
<comment type="cofactor">
    <cofactor evidence="1">
        <name>Mg(2+)</name>
        <dbReference type="ChEBI" id="CHEBI:18420"/>
    </cofactor>
</comment>
<keyword evidence="11" id="KW-0808">Transferase</keyword>
<dbReference type="InterPro" id="IPR011993">
    <property type="entry name" value="PH-like_dom_sf"/>
</dbReference>
<keyword evidence="18" id="KW-0862">Zinc</keyword>
<dbReference type="SUPFAM" id="SSF57889">
    <property type="entry name" value="Cysteine-rich domain"/>
    <property type="match status" value="2"/>
</dbReference>
<dbReference type="InterPro" id="IPR011009">
    <property type="entry name" value="Kinase-like_dom_sf"/>
</dbReference>
<dbReference type="PRINTS" id="PR01157">
    <property type="entry name" value="P2YPURNOCPTR"/>
</dbReference>
<evidence type="ECO:0000256" key="17">
    <source>
        <dbReference type="ARBA" id="ARBA00022777"/>
    </source>
</evidence>
<dbReference type="GO" id="GO:0005829">
    <property type="term" value="C:cytosol"/>
    <property type="evidence" value="ECO:0007669"/>
    <property type="project" value="TreeGrafter"/>
</dbReference>
<evidence type="ECO:0000256" key="9">
    <source>
        <dbReference type="ARBA" id="ARBA00022527"/>
    </source>
</evidence>
<dbReference type="PROSITE" id="PS00108">
    <property type="entry name" value="PROTEIN_KINASE_ST"/>
    <property type="match status" value="1"/>
</dbReference>
<dbReference type="SUPFAM" id="SSF56112">
    <property type="entry name" value="Protein kinase-like (PK-like)"/>
    <property type="match status" value="1"/>
</dbReference>
<evidence type="ECO:0000256" key="20">
    <source>
        <dbReference type="ARBA" id="ARBA00022842"/>
    </source>
</evidence>
<comment type="similarity">
    <text evidence="4">Belongs to the protein kinase superfamily. CAMK Ser/Thr protein kinase family. PKD subfamily.</text>
</comment>
<dbReference type="InterPro" id="IPR001849">
    <property type="entry name" value="PH_domain"/>
</dbReference>
<reference evidence="34" key="2">
    <citation type="submission" date="2025-09" db="UniProtKB">
        <authorList>
            <consortium name="Ensembl"/>
        </authorList>
    </citation>
    <scope>IDENTIFICATION</scope>
</reference>
<evidence type="ECO:0000256" key="25">
    <source>
        <dbReference type="ARBA" id="ARBA00023170"/>
    </source>
</evidence>
<evidence type="ECO:0000259" key="33">
    <source>
        <dbReference type="PROSITE" id="PS00479"/>
    </source>
</evidence>
<feature type="transmembrane region" description="Helical" evidence="32">
    <location>
        <begin position="962"/>
        <end position="984"/>
    </location>
</feature>
<dbReference type="GO" id="GO:0004930">
    <property type="term" value="F:G protein-coupled receptor activity"/>
    <property type="evidence" value="ECO:0007669"/>
    <property type="project" value="UniProtKB-KW"/>
</dbReference>
<keyword evidence="35" id="KW-1185">Reference proteome</keyword>
<dbReference type="CDD" id="cd14082">
    <property type="entry name" value="STKc_PKD"/>
    <property type="match status" value="1"/>
</dbReference>
<evidence type="ECO:0000256" key="30">
    <source>
        <dbReference type="RuleBase" id="RU000688"/>
    </source>
</evidence>
<evidence type="ECO:0000256" key="24">
    <source>
        <dbReference type="ARBA" id="ARBA00023157"/>
    </source>
</evidence>
<keyword evidence="8" id="KW-0963">Cytoplasm</keyword>
<evidence type="ECO:0000256" key="10">
    <source>
        <dbReference type="ARBA" id="ARBA00022553"/>
    </source>
</evidence>
<evidence type="ECO:0000256" key="4">
    <source>
        <dbReference type="ARBA" id="ARBA00008582"/>
    </source>
</evidence>
<keyword evidence="9" id="KW-0723">Serine/threonine-protein kinase</keyword>
<dbReference type="PRINTS" id="PR00008">
    <property type="entry name" value="DAGPEDOMAIN"/>
</dbReference>
<keyword evidence="12 30" id="KW-0812">Transmembrane</keyword>
<keyword evidence="22 30" id="KW-0297">G-protein coupled receptor</keyword>
<evidence type="ECO:0000256" key="1">
    <source>
        <dbReference type="ARBA" id="ARBA00001946"/>
    </source>
</evidence>
<feature type="domain" description="Phorbol-ester/DAG-type" evidence="33">
    <location>
        <begin position="265"/>
        <end position="314"/>
    </location>
</feature>
<feature type="region of interest" description="Disordered" evidence="31">
    <location>
        <begin position="326"/>
        <end position="351"/>
    </location>
</feature>
<evidence type="ECO:0000256" key="26">
    <source>
        <dbReference type="ARBA" id="ARBA00023180"/>
    </source>
</evidence>
<dbReference type="PROSITE" id="PS00479">
    <property type="entry name" value="ZF_DAG_PE_1"/>
    <property type="match status" value="2"/>
</dbReference>
<evidence type="ECO:0000256" key="5">
    <source>
        <dbReference type="ARBA" id="ARBA00010663"/>
    </source>
</evidence>
<feature type="transmembrane region" description="Helical" evidence="32">
    <location>
        <begin position="848"/>
        <end position="871"/>
    </location>
</feature>
<keyword evidence="10" id="KW-0597">Phosphoprotein</keyword>
<keyword evidence="21 32" id="KW-1133">Transmembrane helix</keyword>
<dbReference type="InterPro" id="IPR000276">
    <property type="entry name" value="GPCR_Rhodpsn"/>
</dbReference>
<dbReference type="FunFam" id="3.30.60.20:FF:000007">
    <property type="entry name" value="Serine/threonine-protein kinase"/>
    <property type="match status" value="1"/>
</dbReference>
<keyword evidence="23 32" id="KW-0472">Membrane</keyword>
<evidence type="ECO:0000256" key="8">
    <source>
        <dbReference type="ARBA" id="ARBA00022490"/>
    </source>
</evidence>
<keyword evidence="24" id="KW-1015">Disulfide bond</keyword>
<keyword evidence="20" id="KW-0460">Magnesium</keyword>
<dbReference type="GO" id="GO:0035556">
    <property type="term" value="P:intracellular signal transduction"/>
    <property type="evidence" value="ECO:0007669"/>
    <property type="project" value="TreeGrafter"/>
</dbReference>
<evidence type="ECO:0000256" key="28">
    <source>
        <dbReference type="ARBA" id="ARBA00047272"/>
    </source>
</evidence>
<dbReference type="InterPro" id="IPR008271">
    <property type="entry name" value="Ser/Thr_kinase_AS"/>
</dbReference>
<dbReference type="Pfam" id="PF00169">
    <property type="entry name" value="PH"/>
    <property type="match status" value="1"/>
</dbReference>
<evidence type="ECO:0000256" key="22">
    <source>
        <dbReference type="ARBA" id="ARBA00023040"/>
    </source>
</evidence>
<feature type="region of interest" description="Disordered" evidence="31">
    <location>
        <begin position="1"/>
        <end position="35"/>
    </location>
</feature>
<keyword evidence="17" id="KW-0418">Kinase</keyword>
<feature type="binding site" evidence="29">
    <location>
        <position position="596"/>
    </location>
    <ligand>
        <name>ATP</name>
        <dbReference type="ChEBI" id="CHEBI:30616"/>
    </ligand>
</feature>
<keyword evidence="14" id="KW-0677">Repeat</keyword>
<evidence type="ECO:0000256" key="32">
    <source>
        <dbReference type="SAM" id="Phobius"/>
    </source>
</evidence>
<evidence type="ECO:0000313" key="35">
    <source>
        <dbReference type="Proteomes" id="UP001108240"/>
    </source>
</evidence>
<evidence type="ECO:0000256" key="13">
    <source>
        <dbReference type="ARBA" id="ARBA00022723"/>
    </source>
</evidence>
<evidence type="ECO:0000256" key="11">
    <source>
        <dbReference type="ARBA" id="ARBA00022679"/>
    </source>
</evidence>
<dbReference type="Gene3D" id="3.30.200.20">
    <property type="entry name" value="Phosphorylase Kinase, domain 1"/>
    <property type="match status" value="1"/>
</dbReference>
<evidence type="ECO:0000256" key="27">
    <source>
        <dbReference type="ARBA" id="ARBA00023224"/>
    </source>
</evidence>
<dbReference type="Gene3D" id="1.10.510.10">
    <property type="entry name" value="Transferase(Phosphotransferase) domain 1"/>
    <property type="match status" value="1"/>
</dbReference>
<dbReference type="Pfam" id="PF25525">
    <property type="entry name" value="Ubiquitin_PRKD1_N"/>
    <property type="match status" value="1"/>
</dbReference>
<accession>A0A8C1EUJ2</accession>
<evidence type="ECO:0000256" key="7">
    <source>
        <dbReference type="ARBA" id="ARBA00022475"/>
    </source>
</evidence>
<feature type="transmembrane region" description="Helical" evidence="32">
    <location>
        <begin position="1013"/>
        <end position="1034"/>
    </location>
</feature>
<dbReference type="GO" id="GO:0007200">
    <property type="term" value="P:phospholipase C-activating G protein-coupled receptor signaling pathway"/>
    <property type="evidence" value="ECO:0007669"/>
    <property type="project" value="TreeGrafter"/>
</dbReference>
<evidence type="ECO:0000256" key="6">
    <source>
        <dbReference type="ARBA" id="ARBA00012429"/>
    </source>
</evidence>
<proteinExistence type="inferred from homology"/>
<dbReference type="Pfam" id="PF00069">
    <property type="entry name" value="Pkinase"/>
    <property type="match status" value="1"/>
</dbReference>
<feature type="transmembrane region" description="Helical" evidence="32">
    <location>
        <begin position="925"/>
        <end position="950"/>
    </location>
</feature>
<dbReference type="SMART" id="SM00233">
    <property type="entry name" value="PH"/>
    <property type="match status" value="1"/>
</dbReference>
<organism evidence="34 35">
    <name type="scientific">Cyprinus carpio carpio</name>
    <dbReference type="NCBI Taxonomy" id="630221"/>
    <lineage>
        <taxon>Eukaryota</taxon>
        <taxon>Metazoa</taxon>
        <taxon>Chordata</taxon>
        <taxon>Craniata</taxon>
        <taxon>Vertebrata</taxon>
        <taxon>Euteleostomi</taxon>
        <taxon>Actinopterygii</taxon>
        <taxon>Neopterygii</taxon>
        <taxon>Teleostei</taxon>
        <taxon>Ostariophysi</taxon>
        <taxon>Cypriniformes</taxon>
        <taxon>Cyprinidae</taxon>
        <taxon>Cyprininae</taxon>
        <taxon>Cyprinus</taxon>
    </lineage>
</organism>
<dbReference type="PANTHER" id="PTHR22968:SF12">
    <property type="entry name" value="SERINE_THREONINE-PROTEIN KINASE D2"/>
    <property type="match status" value="1"/>
</dbReference>
<dbReference type="Pfam" id="PF00130">
    <property type="entry name" value="C1_1"/>
    <property type="match status" value="2"/>
</dbReference>
<evidence type="ECO:0000313" key="34">
    <source>
        <dbReference type="Ensembl" id="ENSCCRP00000082859.2"/>
    </source>
</evidence>
<evidence type="ECO:0000256" key="19">
    <source>
        <dbReference type="ARBA" id="ARBA00022840"/>
    </source>
</evidence>
<feature type="transmembrane region" description="Helical" evidence="32">
    <location>
        <begin position="1054"/>
        <end position="1076"/>
    </location>
</feature>
<evidence type="ECO:0000256" key="29">
    <source>
        <dbReference type="PROSITE-ProRule" id="PRU10141"/>
    </source>
</evidence>
<keyword evidence="16" id="KW-0863">Zinc-finger</keyword>
<evidence type="ECO:0000256" key="16">
    <source>
        <dbReference type="ARBA" id="ARBA00022771"/>
    </source>
</evidence>
<keyword evidence="19 29" id="KW-0067">ATP-binding</keyword>
<evidence type="ECO:0000256" key="23">
    <source>
        <dbReference type="ARBA" id="ARBA00023136"/>
    </source>
</evidence>
<dbReference type="GeneTree" id="ENSGT00950000183024"/>
<evidence type="ECO:0000256" key="12">
    <source>
        <dbReference type="ARBA" id="ARBA00022692"/>
    </source>
</evidence>
<dbReference type="Ensembl" id="ENSCCRT00000089957.2">
    <property type="protein sequence ID" value="ENSCCRP00000082859.2"/>
    <property type="gene ID" value="ENSCCRG00000011423.2"/>
</dbReference>
<feature type="domain" description="Phorbol-ester/DAG-type" evidence="33">
    <location>
        <begin position="138"/>
        <end position="187"/>
    </location>
</feature>
<keyword evidence="27 30" id="KW-0807">Transducer</keyword>
<dbReference type="InterPro" id="IPR002219">
    <property type="entry name" value="PKC_DAG/PE"/>
</dbReference>
<dbReference type="Gene3D" id="1.20.1070.10">
    <property type="entry name" value="Rhodopsin 7-helix transmembrane proteins"/>
    <property type="match status" value="1"/>
</dbReference>
<comment type="subcellular location">
    <subcellularLocation>
        <location evidence="3">Cell membrane</location>
        <topology evidence="3">Multi-pass membrane protein</topology>
    </subcellularLocation>
    <subcellularLocation>
        <location evidence="2">Cytoplasm</location>
    </subcellularLocation>
</comment>
<dbReference type="SUPFAM" id="SSF81321">
    <property type="entry name" value="Family A G protein-coupled receptor-like"/>
    <property type="match status" value="1"/>
</dbReference>
<dbReference type="AlphaFoldDB" id="A0A8C1EUJ2"/>
<dbReference type="GO" id="GO:0005886">
    <property type="term" value="C:plasma membrane"/>
    <property type="evidence" value="ECO:0007669"/>
    <property type="project" value="UniProtKB-SubCell"/>
</dbReference>
<keyword evidence="25 30" id="KW-0675">Receptor</keyword>
<dbReference type="FunFam" id="3.30.60.20:FF:000019">
    <property type="entry name" value="Serine/threonine-protein kinase"/>
    <property type="match status" value="1"/>
</dbReference>